<dbReference type="InParanoid" id="D8TZ39"/>
<evidence type="ECO:0000313" key="3">
    <source>
        <dbReference type="Proteomes" id="UP000001058"/>
    </source>
</evidence>
<protein>
    <submittedName>
        <fullName evidence="2">Uncharacterized protein</fullName>
    </submittedName>
</protein>
<sequence length="376" mass="40427">MTTCWGCGICAEAMIPCSLLLCPSYVMQQMKSQAARRVTQAPEKHYAQWLCIVRGMESLAAPDLATSMVLTTNQQLAAFHTADRNGSQCDTKGGIGYLVGLGQNICNDPELQDPAPIITDDGDLPAPEVRPRAATVAAGRNTARQASGAGEADDDFGGLDEDEDSPVDILHFMAQYAAWEAEQDSQLSQLAHLSSLLHVFTGTSSTTGPDPMLMLEQSVEMLVQDMDTYTVMLDQLEDMAAVCTVEGGGIKSGNTLAEAILCLLNTSLATAHLCVLLTHVCGGGGSACVVQAWKRLQELLTCNVLGNIVCWDNSSPLVVLLEYDILGREVQLDAASSALTVGKVSHLTLLLPRLSARYGKRFMTGWYMGWSREVYT</sequence>
<feature type="compositionally biased region" description="Acidic residues" evidence="1">
    <location>
        <begin position="151"/>
        <end position="163"/>
    </location>
</feature>
<dbReference type="Proteomes" id="UP000001058">
    <property type="component" value="Unassembled WGS sequence"/>
</dbReference>
<accession>D8TZ39</accession>
<proteinExistence type="predicted"/>
<organism evidence="3">
    <name type="scientific">Volvox carteri f. nagariensis</name>
    <dbReference type="NCBI Taxonomy" id="3068"/>
    <lineage>
        <taxon>Eukaryota</taxon>
        <taxon>Viridiplantae</taxon>
        <taxon>Chlorophyta</taxon>
        <taxon>core chlorophytes</taxon>
        <taxon>Chlorophyceae</taxon>
        <taxon>CS clade</taxon>
        <taxon>Chlamydomonadales</taxon>
        <taxon>Volvocaceae</taxon>
        <taxon>Volvox</taxon>
    </lineage>
</organism>
<reference evidence="2 3" key="1">
    <citation type="journal article" date="2010" name="Science">
        <title>Genomic analysis of organismal complexity in the multicellular green alga Volvox carteri.</title>
        <authorList>
            <person name="Prochnik S.E."/>
            <person name="Umen J."/>
            <person name="Nedelcu A.M."/>
            <person name="Hallmann A."/>
            <person name="Miller S.M."/>
            <person name="Nishii I."/>
            <person name="Ferris P."/>
            <person name="Kuo A."/>
            <person name="Mitros T."/>
            <person name="Fritz-Laylin L.K."/>
            <person name="Hellsten U."/>
            <person name="Chapman J."/>
            <person name="Simakov O."/>
            <person name="Rensing S.A."/>
            <person name="Terry A."/>
            <person name="Pangilinan J."/>
            <person name="Kapitonov V."/>
            <person name="Jurka J."/>
            <person name="Salamov A."/>
            <person name="Shapiro H."/>
            <person name="Schmutz J."/>
            <person name="Grimwood J."/>
            <person name="Lindquist E."/>
            <person name="Lucas S."/>
            <person name="Grigoriev I.V."/>
            <person name="Schmitt R."/>
            <person name="Kirk D."/>
            <person name="Rokhsar D.S."/>
        </authorList>
    </citation>
    <scope>NUCLEOTIDE SEQUENCE [LARGE SCALE GENOMIC DNA]</scope>
    <source>
        <strain evidence="3">f. Nagariensis / Eve</strain>
    </source>
</reference>
<feature type="region of interest" description="Disordered" evidence="1">
    <location>
        <begin position="134"/>
        <end position="163"/>
    </location>
</feature>
<name>D8TZ39_VOLCA</name>
<evidence type="ECO:0000313" key="2">
    <source>
        <dbReference type="EMBL" id="EFJ47209.1"/>
    </source>
</evidence>
<dbReference type="RefSeq" id="XP_002951758.1">
    <property type="nucleotide sequence ID" value="XM_002951712.1"/>
</dbReference>
<dbReference type="EMBL" id="GL378346">
    <property type="protein sequence ID" value="EFJ47209.1"/>
    <property type="molecule type" value="Genomic_DNA"/>
</dbReference>
<evidence type="ECO:0000256" key="1">
    <source>
        <dbReference type="SAM" id="MobiDB-lite"/>
    </source>
</evidence>
<dbReference type="KEGG" id="vcn:VOLCADRAFT_92230"/>
<dbReference type="GeneID" id="9615747"/>
<dbReference type="AlphaFoldDB" id="D8TZ39"/>
<keyword evidence="3" id="KW-1185">Reference proteome</keyword>
<gene>
    <name evidence="2" type="ORF">VOLCADRAFT_92230</name>
</gene>